<proteinExistence type="predicted"/>
<dbReference type="Pfam" id="PF11776">
    <property type="entry name" value="RcnB"/>
    <property type="match status" value="1"/>
</dbReference>
<evidence type="ECO:0000256" key="1">
    <source>
        <dbReference type="SAM" id="MobiDB-lite"/>
    </source>
</evidence>
<gene>
    <name evidence="3" type="ORF">CXK94_03130</name>
</gene>
<evidence type="ECO:0008006" key="5">
    <source>
        <dbReference type="Google" id="ProtNLM"/>
    </source>
</evidence>
<evidence type="ECO:0000313" key="4">
    <source>
        <dbReference type="Proteomes" id="UP000236023"/>
    </source>
</evidence>
<dbReference type="RefSeq" id="WP_102893236.1">
    <property type="nucleotide sequence ID" value="NZ_JAMOHU010000027.1"/>
</dbReference>
<dbReference type="Gene3D" id="3.10.450.160">
    <property type="entry name" value="inner membrane protein cigr"/>
    <property type="match status" value="1"/>
</dbReference>
<dbReference type="InterPro" id="IPR024572">
    <property type="entry name" value="RcnB"/>
</dbReference>
<dbReference type="EMBL" id="POUT01000001">
    <property type="protein sequence ID" value="PNG11589.1"/>
    <property type="molecule type" value="Genomic_DNA"/>
</dbReference>
<evidence type="ECO:0000256" key="2">
    <source>
        <dbReference type="SAM" id="SignalP"/>
    </source>
</evidence>
<name>A0A2N8TA45_STUST</name>
<keyword evidence="2" id="KW-0732">Signal</keyword>
<dbReference type="NCBIfam" id="NF040487">
    <property type="entry name" value="T3SS_CigR_fam"/>
    <property type="match status" value="1"/>
</dbReference>
<dbReference type="Proteomes" id="UP000236023">
    <property type="component" value="Unassembled WGS sequence"/>
</dbReference>
<protein>
    <recommendedName>
        <fullName evidence="5">Integral membrane protein</fullName>
    </recommendedName>
</protein>
<reference evidence="3 4" key="1">
    <citation type="submission" date="2018-01" db="EMBL/GenBank/DDBJ databases">
        <title>Denitrification phenotypes of diverse strains of Pseudomonas stutzeri.</title>
        <authorList>
            <person name="Milligan D.A."/>
            <person name="Bergaust L."/>
            <person name="Bakken L.R."/>
            <person name="Frostegard A."/>
        </authorList>
    </citation>
    <scope>NUCLEOTIDE SEQUENCE [LARGE SCALE GENOMIC DNA]</scope>
    <source>
        <strain evidence="3 4">24a75</strain>
    </source>
</reference>
<feature type="region of interest" description="Disordered" evidence="1">
    <location>
        <begin position="25"/>
        <end position="77"/>
    </location>
</feature>
<feature type="compositionally biased region" description="Polar residues" evidence="1">
    <location>
        <begin position="60"/>
        <end position="72"/>
    </location>
</feature>
<evidence type="ECO:0000313" key="3">
    <source>
        <dbReference type="EMBL" id="PNG11589.1"/>
    </source>
</evidence>
<feature type="signal peptide" evidence="2">
    <location>
        <begin position="1"/>
        <end position="24"/>
    </location>
</feature>
<organism evidence="3 4">
    <name type="scientific">Stutzerimonas stutzeri</name>
    <name type="common">Pseudomonas stutzeri</name>
    <dbReference type="NCBI Taxonomy" id="316"/>
    <lineage>
        <taxon>Bacteria</taxon>
        <taxon>Pseudomonadati</taxon>
        <taxon>Pseudomonadota</taxon>
        <taxon>Gammaproteobacteria</taxon>
        <taxon>Pseudomonadales</taxon>
        <taxon>Pseudomonadaceae</taxon>
        <taxon>Stutzerimonas</taxon>
    </lineage>
</organism>
<feature type="chain" id="PRO_5014892840" description="Integral membrane protein" evidence="2">
    <location>
        <begin position="25"/>
        <end position="159"/>
    </location>
</feature>
<comment type="caution">
    <text evidence="3">The sequence shown here is derived from an EMBL/GenBank/DDBJ whole genome shotgun (WGS) entry which is preliminary data.</text>
</comment>
<accession>A0A2N8TA45</accession>
<sequence length="159" mass="17565">MKTSRLVTTLGIIGLCLGSALAQAAPGPHDQAARSNPHGQHAKQPAAAHRERPAVKQPHKTQAQPARQQYRNPPSDFREVHRSVHANRHHIGRGPALPAHVHIVKGKPLPRGWGKRLSPQQLRYLPHYHGYEWRRTGSDLLLVAVATGIVFEVLHGVLD</sequence>
<dbReference type="AlphaFoldDB" id="A0A2N8TA45"/>